<dbReference type="PROSITE" id="PS50011">
    <property type="entry name" value="PROTEIN_KINASE_DOM"/>
    <property type="match status" value="1"/>
</dbReference>
<dbReference type="PROSITE" id="PS00107">
    <property type="entry name" value="PROTEIN_KINASE_ATP"/>
    <property type="match status" value="1"/>
</dbReference>
<dbReference type="AlphaFoldDB" id="A0AAV5T2W7"/>
<accession>A0AAV5T2W7</accession>
<dbReference type="InterPro" id="IPR000719">
    <property type="entry name" value="Prot_kinase_dom"/>
</dbReference>
<dbReference type="GO" id="GO:0005737">
    <property type="term" value="C:cytoplasm"/>
    <property type="evidence" value="ECO:0007669"/>
    <property type="project" value="TreeGrafter"/>
</dbReference>
<keyword evidence="4 5" id="KW-0067">ATP-binding</keyword>
<gene>
    <name evidence="7" type="ORF">PENTCL1PPCAC_9049</name>
</gene>
<dbReference type="Gene3D" id="3.30.200.20">
    <property type="entry name" value="Phosphorylase Kinase, domain 1"/>
    <property type="match status" value="1"/>
</dbReference>
<evidence type="ECO:0000313" key="8">
    <source>
        <dbReference type="Proteomes" id="UP001432027"/>
    </source>
</evidence>
<sequence>EFSEDDALPAKVFGTSVYQTDDGTLFNYRSTPESRLHVKWKGEEVEVAIPELYQKFSDTEFTVYGNTLYFVTKERKIFKATFSSSALTIDVSFDRQLRQDEDCEDHLLQMSTKTGTLVYRMCDDPERDGILLDVKGVQNWKLLSVHRGKIIVYKRNANLATPYAAKLNATVIIIEGLKTGRVCARDSSPFVYMIYGKQLRVLDTRTVEFLPTLSCDWKGRSQMELLGVQGRVITVLGWIEMMTAKLPAGYFKNEPEYELTVAKEKLTEMEEMILKYQTLFEKQKKRVRSLEMDIDKDKLADEQQEQRRAVKRSANAMAVNSKRTISEFTVDKIIGIGSYGCVLKATFIADNRDFALKSIPLKRSANLNKKALDEILRMALLDHDGIVQYHYSWVEHPQQDDWEGILPQSLEHASHYHNISAEIGGYIFIQMELCEQSLAEWLRDHMDMKLRKLNQIRAWFKQLVDAVEFIHRHVSS</sequence>
<evidence type="ECO:0000256" key="4">
    <source>
        <dbReference type="ARBA" id="ARBA00022840"/>
    </source>
</evidence>
<dbReference type="PANTHER" id="PTHR11042">
    <property type="entry name" value="EUKARYOTIC TRANSLATION INITIATION FACTOR 2-ALPHA KINASE EIF2-ALPHA KINASE -RELATED"/>
    <property type="match status" value="1"/>
</dbReference>
<keyword evidence="1" id="KW-0808">Transferase</keyword>
<proteinExistence type="predicted"/>
<dbReference type="InterPro" id="IPR017441">
    <property type="entry name" value="Protein_kinase_ATP_BS"/>
</dbReference>
<evidence type="ECO:0000259" key="6">
    <source>
        <dbReference type="PROSITE" id="PS50011"/>
    </source>
</evidence>
<organism evidence="7 8">
    <name type="scientific">Pristionchus entomophagus</name>
    <dbReference type="NCBI Taxonomy" id="358040"/>
    <lineage>
        <taxon>Eukaryota</taxon>
        <taxon>Metazoa</taxon>
        <taxon>Ecdysozoa</taxon>
        <taxon>Nematoda</taxon>
        <taxon>Chromadorea</taxon>
        <taxon>Rhabditida</taxon>
        <taxon>Rhabditina</taxon>
        <taxon>Diplogasteromorpha</taxon>
        <taxon>Diplogasteroidea</taxon>
        <taxon>Neodiplogasteridae</taxon>
        <taxon>Pristionchus</taxon>
    </lineage>
</organism>
<dbReference type="GO" id="GO:0005634">
    <property type="term" value="C:nucleus"/>
    <property type="evidence" value="ECO:0007669"/>
    <property type="project" value="TreeGrafter"/>
</dbReference>
<feature type="domain" description="Protein kinase" evidence="6">
    <location>
        <begin position="328"/>
        <end position="476"/>
    </location>
</feature>
<dbReference type="PANTHER" id="PTHR11042:SF91">
    <property type="entry name" value="EUKARYOTIC TRANSLATION INITIATION FACTOR 2-ALPHA KINASE"/>
    <property type="match status" value="1"/>
</dbReference>
<keyword evidence="2 5" id="KW-0547">Nucleotide-binding</keyword>
<feature type="non-terminal residue" evidence="7">
    <location>
        <position position="1"/>
    </location>
</feature>
<dbReference type="GO" id="GO:0004694">
    <property type="term" value="F:eukaryotic translation initiation factor 2alpha kinase activity"/>
    <property type="evidence" value="ECO:0007669"/>
    <property type="project" value="TreeGrafter"/>
</dbReference>
<protein>
    <recommendedName>
        <fullName evidence="6">Protein kinase domain-containing protein</fullName>
    </recommendedName>
</protein>
<comment type="caution">
    <text evidence="7">The sequence shown here is derived from an EMBL/GenBank/DDBJ whole genome shotgun (WGS) entry which is preliminary data.</text>
</comment>
<dbReference type="EMBL" id="BTSX01000002">
    <property type="protein sequence ID" value="GMS86874.1"/>
    <property type="molecule type" value="Genomic_DNA"/>
</dbReference>
<name>A0AAV5T2W7_9BILA</name>
<evidence type="ECO:0000313" key="7">
    <source>
        <dbReference type="EMBL" id="GMS86874.1"/>
    </source>
</evidence>
<evidence type="ECO:0000256" key="5">
    <source>
        <dbReference type="PROSITE-ProRule" id="PRU10141"/>
    </source>
</evidence>
<evidence type="ECO:0000256" key="1">
    <source>
        <dbReference type="ARBA" id="ARBA00022679"/>
    </source>
</evidence>
<evidence type="ECO:0000256" key="2">
    <source>
        <dbReference type="ARBA" id="ARBA00022741"/>
    </source>
</evidence>
<dbReference type="Proteomes" id="UP001432027">
    <property type="component" value="Unassembled WGS sequence"/>
</dbReference>
<reference evidence="7" key="1">
    <citation type="submission" date="2023-10" db="EMBL/GenBank/DDBJ databases">
        <title>Genome assembly of Pristionchus species.</title>
        <authorList>
            <person name="Yoshida K."/>
            <person name="Sommer R.J."/>
        </authorList>
    </citation>
    <scope>NUCLEOTIDE SEQUENCE</scope>
    <source>
        <strain evidence="7">RS0144</strain>
    </source>
</reference>
<dbReference type="Gene3D" id="1.10.510.10">
    <property type="entry name" value="Transferase(Phosphotransferase) domain 1"/>
    <property type="match status" value="1"/>
</dbReference>
<keyword evidence="3" id="KW-0418">Kinase</keyword>
<feature type="binding site" evidence="5">
    <location>
        <position position="362"/>
    </location>
    <ligand>
        <name>ATP</name>
        <dbReference type="ChEBI" id="CHEBI:30616"/>
    </ligand>
</feature>
<dbReference type="Pfam" id="PF00069">
    <property type="entry name" value="Pkinase"/>
    <property type="match status" value="1"/>
</dbReference>
<dbReference type="InterPro" id="IPR050339">
    <property type="entry name" value="CC_SR_Kinase"/>
</dbReference>
<dbReference type="InterPro" id="IPR011009">
    <property type="entry name" value="Kinase-like_dom_sf"/>
</dbReference>
<dbReference type="GO" id="GO:0005524">
    <property type="term" value="F:ATP binding"/>
    <property type="evidence" value="ECO:0007669"/>
    <property type="project" value="UniProtKB-UniRule"/>
</dbReference>
<evidence type="ECO:0000256" key="3">
    <source>
        <dbReference type="ARBA" id="ARBA00022777"/>
    </source>
</evidence>
<dbReference type="SUPFAM" id="SSF56112">
    <property type="entry name" value="Protein kinase-like (PK-like)"/>
    <property type="match status" value="1"/>
</dbReference>
<keyword evidence="8" id="KW-1185">Reference proteome</keyword>